<reference evidence="3 4" key="1">
    <citation type="submission" date="2018-08" db="EMBL/GenBank/DDBJ databases">
        <title>A genome reference for cultivated species of the human gut microbiota.</title>
        <authorList>
            <person name="Zou Y."/>
            <person name="Xue W."/>
            <person name="Luo G."/>
        </authorList>
    </citation>
    <scope>NUCLEOTIDE SEQUENCE [LARGE SCALE GENOMIC DNA]</scope>
    <source>
        <strain evidence="1 3">AF14-7</strain>
        <strain evidence="2 4">AF38-2</strain>
    </source>
</reference>
<evidence type="ECO:0000313" key="4">
    <source>
        <dbReference type="Proteomes" id="UP000284495"/>
    </source>
</evidence>
<dbReference type="AlphaFoldDB" id="A0A412VYD6"/>
<evidence type="ECO:0000313" key="3">
    <source>
        <dbReference type="Proteomes" id="UP000283369"/>
    </source>
</evidence>
<dbReference type="Proteomes" id="UP000283369">
    <property type="component" value="Unassembled WGS sequence"/>
</dbReference>
<comment type="caution">
    <text evidence="1">The sequence shown here is derived from an EMBL/GenBank/DDBJ whole genome shotgun (WGS) entry which is preliminary data.</text>
</comment>
<organism evidence="1 3">
    <name type="scientific">Bacteroides xylanisolvens</name>
    <dbReference type="NCBI Taxonomy" id="371601"/>
    <lineage>
        <taxon>Bacteria</taxon>
        <taxon>Pseudomonadati</taxon>
        <taxon>Bacteroidota</taxon>
        <taxon>Bacteroidia</taxon>
        <taxon>Bacteroidales</taxon>
        <taxon>Bacteroidaceae</taxon>
        <taxon>Bacteroides</taxon>
    </lineage>
</organism>
<sequence length="569" mass="65793">MEELDIVEEQDIFDNIADLTPEQIYFFIKQKKFTTFDRLKDPRNTGGDFDIAKQKKVDELIKNGEDYDWQAACEADTIEAYDNYLMTWQEGKYRSEARERKKKCVSNEEIIAWKAACEANSVEGYDNYLRSWQEGNFRDQARENKAKIGQKQEEEDWKKLNKRSKDSLQEFLKKYPNGMFAKNAEDLLFNDDVVDSLKAKIVYIYTDGSGYIDPDEAVVELIRSNIEQQIISKDDLVSLIAEDHNLLNSLVIKRLNEYDIISRRDLVGYVDNKFLRYLLDNVDNDCYDNVESSLPDSIPDEFTEVYFWGIPASGKTCALGGILSAAKEYAENIQYDIESKAYDYMTRLASTFKIETVCTLPFGTPKGMIHEMRFTLTDKKKKDHPIAFLDFAGEIFTCMHKSIAGKVLADEEQKTLEKLNELLSNRKTRKIHFFVVECGGEKKRYQNLCQDDYLASSVGYLANLIDVMKESTDGVYLLVTKWDKQTDQSVDVETYVKRNYRSLYQNLSILCEKNDINNQVINVEYFTLGEVCFQNYCCFNPDASKAIVDILMERSAAVSGTTWIDIFKL</sequence>
<dbReference type="EMBL" id="QROO01000033">
    <property type="protein sequence ID" value="RHL33731.1"/>
    <property type="molecule type" value="Genomic_DNA"/>
</dbReference>
<accession>A0A412VYD6</accession>
<evidence type="ECO:0000313" key="1">
    <source>
        <dbReference type="EMBL" id="RGV14972.1"/>
    </source>
</evidence>
<dbReference type="RefSeq" id="WP_117809633.1">
    <property type="nucleotide sequence ID" value="NZ_JAASHA010000015.1"/>
</dbReference>
<proteinExistence type="predicted"/>
<name>A0A412VYD6_9BACE</name>
<gene>
    <name evidence="2" type="ORF">DW027_21015</name>
    <name evidence="1" type="ORF">DWW25_09885</name>
</gene>
<dbReference type="Proteomes" id="UP000284495">
    <property type="component" value="Unassembled WGS sequence"/>
</dbReference>
<dbReference type="EMBL" id="QRYV01000020">
    <property type="protein sequence ID" value="RGV14972.1"/>
    <property type="molecule type" value="Genomic_DNA"/>
</dbReference>
<protein>
    <submittedName>
        <fullName evidence="1">Uncharacterized protein</fullName>
    </submittedName>
</protein>
<evidence type="ECO:0000313" key="2">
    <source>
        <dbReference type="EMBL" id="RHL33731.1"/>
    </source>
</evidence>